<dbReference type="InterPro" id="IPR012340">
    <property type="entry name" value="NA-bd_OB-fold"/>
</dbReference>
<organism evidence="1 2">
    <name type="scientific">Trifolium medium</name>
    <dbReference type="NCBI Taxonomy" id="97028"/>
    <lineage>
        <taxon>Eukaryota</taxon>
        <taxon>Viridiplantae</taxon>
        <taxon>Streptophyta</taxon>
        <taxon>Embryophyta</taxon>
        <taxon>Tracheophyta</taxon>
        <taxon>Spermatophyta</taxon>
        <taxon>Magnoliopsida</taxon>
        <taxon>eudicotyledons</taxon>
        <taxon>Gunneridae</taxon>
        <taxon>Pentapetalae</taxon>
        <taxon>rosids</taxon>
        <taxon>fabids</taxon>
        <taxon>Fabales</taxon>
        <taxon>Fabaceae</taxon>
        <taxon>Papilionoideae</taxon>
        <taxon>50 kb inversion clade</taxon>
        <taxon>NPAAA clade</taxon>
        <taxon>Hologalegina</taxon>
        <taxon>IRL clade</taxon>
        <taxon>Trifolieae</taxon>
        <taxon>Trifolium</taxon>
    </lineage>
</organism>
<accession>A0A392ND15</accession>
<evidence type="ECO:0000313" key="1">
    <source>
        <dbReference type="EMBL" id="MCH97602.1"/>
    </source>
</evidence>
<dbReference type="EMBL" id="LXQA010035404">
    <property type="protein sequence ID" value="MCH97602.1"/>
    <property type="molecule type" value="Genomic_DNA"/>
</dbReference>
<protein>
    <submittedName>
        <fullName evidence="1">Replication factor-A carboxy-terminal domain protein</fullName>
    </submittedName>
</protein>
<dbReference type="Proteomes" id="UP000265520">
    <property type="component" value="Unassembled WGS sequence"/>
</dbReference>
<dbReference type="AlphaFoldDB" id="A0A392ND15"/>
<dbReference type="Gene3D" id="2.40.50.140">
    <property type="entry name" value="Nucleic acid-binding proteins"/>
    <property type="match status" value="1"/>
</dbReference>
<feature type="non-terminal residue" evidence="1">
    <location>
        <position position="68"/>
    </location>
</feature>
<proteinExistence type="predicted"/>
<reference evidence="1 2" key="1">
    <citation type="journal article" date="2018" name="Front. Plant Sci.">
        <title>Red Clover (Trifolium pratense) and Zigzag Clover (T. medium) - A Picture of Genomic Similarities and Differences.</title>
        <authorList>
            <person name="Dluhosova J."/>
            <person name="Istvanek J."/>
            <person name="Nedelnik J."/>
            <person name="Repkova J."/>
        </authorList>
    </citation>
    <scope>NUCLEOTIDE SEQUENCE [LARGE SCALE GENOMIC DNA]</scope>
    <source>
        <strain evidence="2">cv. 10/8</strain>
        <tissue evidence="1">Leaf</tissue>
    </source>
</reference>
<comment type="caution">
    <text evidence="1">The sequence shown here is derived from an EMBL/GenBank/DDBJ whole genome shotgun (WGS) entry which is preliminary data.</text>
</comment>
<keyword evidence="2" id="KW-1185">Reference proteome</keyword>
<name>A0A392ND15_9FABA</name>
<sequence>MHPKKTDDELGKLSEDCVACERRVFQVIPRFRVKFEVTDGKATCVFVLFDSEMSYMIEKSCAFFVAQS</sequence>
<evidence type="ECO:0000313" key="2">
    <source>
        <dbReference type="Proteomes" id="UP000265520"/>
    </source>
</evidence>